<reference evidence="1" key="2">
    <citation type="submission" date="2021-04" db="EMBL/GenBank/DDBJ databases">
        <authorList>
            <person name="Gilroy R."/>
        </authorList>
    </citation>
    <scope>NUCLEOTIDE SEQUENCE</scope>
    <source>
        <strain evidence="1">ChiSjej2B20-11307</strain>
    </source>
</reference>
<dbReference type="EMBL" id="DXAK01000027">
    <property type="protein sequence ID" value="HJA06576.1"/>
    <property type="molecule type" value="Genomic_DNA"/>
</dbReference>
<reference evidence="1" key="1">
    <citation type="journal article" date="2021" name="PeerJ">
        <title>Extensive microbial diversity within the chicken gut microbiome revealed by metagenomics and culture.</title>
        <authorList>
            <person name="Gilroy R."/>
            <person name="Ravi A."/>
            <person name="Getino M."/>
            <person name="Pursley I."/>
            <person name="Horton D.L."/>
            <person name="Alikhan N.F."/>
            <person name="Baker D."/>
            <person name="Gharbi K."/>
            <person name="Hall N."/>
            <person name="Watson M."/>
            <person name="Adriaenssens E.M."/>
            <person name="Foster-Nyarko E."/>
            <person name="Jarju S."/>
            <person name="Secka A."/>
            <person name="Antonio M."/>
            <person name="Oren A."/>
            <person name="Chaudhuri R.R."/>
            <person name="La Ragione R."/>
            <person name="Hildebrand F."/>
            <person name="Pallen M.J."/>
        </authorList>
    </citation>
    <scope>NUCLEOTIDE SEQUENCE</scope>
    <source>
        <strain evidence="1">ChiSjej2B20-11307</strain>
    </source>
</reference>
<name>A0A9D2HAM0_9FIRM</name>
<accession>A0A9D2HAM0</accession>
<comment type="caution">
    <text evidence="1">The sequence shown here is derived from an EMBL/GenBank/DDBJ whole genome shotgun (WGS) entry which is preliminary data.</text>
</comment>
<sequence length="77" mass="8790">MAEASDTFALIYQNLRDAGCDMQMTEDCMSLVKGGDLKGILPILQQYRKVLLMTVRSGQKKIDCLDYLIYKIQKEII</sequence>
<dbReference type="AlphaFoldDB" id="A0A9D2HAM0"/>
<gene>
    <name evidence="1" type="ORF">H9798_05430</name>
</gene>
<proteinExistence type="predicted"/>
<dbReference type="Proteomes" id="UP000824223">
    <property type="component" value="Unassembled WGS sequence"/>
</dbReference>
<evidence type="ECO:0000313" key="1">
    <source>
        <dbReference type="EMBL" id="HJA06576.1"/>
    </source>
</evidence>
<protein>
    <submittedName>
        <fullName evidence="1">Uncharacterized protein</fullName>
    </submittedName>
</protein>
<organism evidence="1 2">
    <name type="scientific">Candidatus Mediterraneibacter pullicola</name>
    <dbReference type="NCBI Taxonomy" id="2838682"/>
    <lineage>
        <taxon>Bacteria</taxon>
        <taxon>Bacillati</taxon>
        <taxon>Bacillota</taxon>
        <taxon>Clostridia</taxon>
        <taxon>Lachnospirales</taxon>
        <taxon>Lachnospiraceae</taxon>
        <taxon>Mediterraneibacter</taxon>
    </lineage>
</organism>
<evidence type="ECO:0000313" key="2">
    <source>
        <dbReference type="Proteomes" id="UP000824223"/>
    </source>
</evidence>